<evidence type="ECO:0000313" key="2">
    <source>
        <dbReference type="EMBL" id="QEQ97096.1"/>
    </source>
</evidence>
<dbReference type="EMBL" id="CP043869">
    <property type="protein sequence ID" value="QEQ97096.1"/>
    <property type="molecule type" value="Genomic_DNA"/>
</dbReference>
<dbReference type="CDD" id="cd00077">
    <property type="entry name" value="HDc"/>
    <property type="match status" value="1"/>
</dbReference>
<dbReference type="InterPro" id="IPR011006">
    <property type="entry name" value="CheY-like_superfamily"/>
</dbReference>
<dbReference type="KEGG" id="ncu:F0U83_10440"/>
<dbReference type="PANTHER" id="PTHR45228:SF5">
    <property type="entry name" value="CYCLIC DI-GMP PHOSPHODIESTERASE VC_1348-RELATED"/>
    <property type="match status" value="1"/>
</dbReference>
<accession>A0A5P1RCV7</accession>
<gene>
    <name evidence="2" type="ORF">F0U83_10440</name>
</gene>
<sequence>MKTIQIFSQNEVLTNALQEILASYRIASDSMHPLQRLLPESSLVLIDAQDLKHTHNVVLECRHRQVPCFLFWSNESQDLRNQAFESGFSDFLMPPFFPSVVASKVKTHINIAEMVRSYTSKVAAPNHCNDSLDHELLAVQDAAILCLAAVARVRDHSTGNHILRTQHYVKALAEHLRFHPDYRTELDDDETIELFYKTASLHDIGKVGIPDAILQKPGKLDAQEYEEMKKHTIYGYQAIHSAELLLERETKGKASKFLKIAQEVTLSHHERWDGQGYPQGLKGDEIPVVARLMSVADVYDAVISRRPYKDAIEHTSACDIILQGRGTLFDPAVVDAFEDLQETFDKISYILEDYFPSQSDLTLHGLDDLIYK</sequence>
<dbReference type="InterPro" id="IPR037522">
    <property type="entry name" value="HD_GYP_dom"/>
</dbReference>
<dbReference type="InterPro" id="IPR052020">
    <property type="entry name" value="Cyclic_di-GMP/3'3'-cGAMP_PDE"/>
</dbReference>
<dbReference type="Gene3D" id="1.10.3210.10">
    <property type="entry name" value="Hypothetical protein af1432"/>
    <property type="match status" value="1"/>
</dbReference>
<dbReference type="RefSeq" id="WP_138987594.1">
    <property type="nucleotide sequence ID" value="NZ_CP043869.1"/>
</dbReference>
<dbReference type="SMART" id="SM00471">
    <property type="entry name" value="HDc"/>
    <property type="match status" value="1"/>
</dbReference>
<name>A0A5P1RCV7_9GAMM</name>
<dbReference type="Proteomes" id="UP000324760">
    <property type="component" value="Chromosome"/>
</dbReference>
<organism evidence="2 3">
    <name type="scientific">Neptunomonas concharum</name>
    <dbReference type="NCBI Taxonomy" id="1031538"/>
    <lineage>
        <taxon>Bacteria</taxon>
        <taxon>Pseudomonadati</taxon>
        <taxon>Pseudomonadota</taxon>
        <taxon>Gammaproteobacteria</taxon>
        <taxon>Oceanospirillales</taxon>
        <taxon>Oceanospirillaceae</taxon>
        <taxon>Neptunomonas</taxon>
    </lineage>
</organism>
<feature type="domain" description="HD-GYP" evidence="1">
    <location>
        <begin position="136"/>
        <end position="353"/>
    </location>
</feature>
<keyword evidence="3" id="KW-1185">Reference proteome</keyword>
<dbReference type="OrthoDB" id="9816273at2"/>
<dbReference type="InterPro" id="IPR003607">
    <property type="entry name" value="HD/PDEase_dom"/>
</dbReference>
<dbReference type="GO" id="GO:0008081">
    <property type="term" value="F:phosphoric diester hydrolase activity"/>
    <property type="evidence" value="ECO:0007669"/>
    <property type="project" value="UniProtKB-ARBA"/>
</dbReference>
<evidence type="ECO:0000259" key="1">
    <source>
        <dbReference type="PROSITE" id="PS51832"/>
    </source>
</evidence>
<protein>
    <submittedName>
        <fullName evidence="2">HD domain-containing protein</fullName>
    </submittedName>
</protein>
<dbReference type="PROSITE" id="PS51832">
    <property type="entry name" value="HD_GYP"/>
    <property type="match status" value="1"/>
</dbReference>
<dbReference type="PANTHER" id="PTHR45228">
    <property type="entry name" value="CYCLIC DI-GMP PHOSPHODIESTERASE TM_0186-RELATED"/>
    <property type="match status" value="1"/>
</dbReference>
<dbReference type="SUPFAM" id="SSF52172">
    <property type="entry name" value="CheY-like"/>
    <property type="match status" value="1"/>
</dbReference>
<dbReference type="Pfam" id="PF13487">
    <property type="entry name" value="HD_5"/>
    <property type="match status" value="1"/>
</dbReference>
<evidence type="ECO:0000313" key="3">
    <source>
        <dbReference type="Proteomes" id="UP000324760"/>
    </source>
</evidence>
<proteinExistence type="predicted"/>
<dbReference type="AlphaFoldDB" id="A0A5P1RCV7"/>
<dbReference type="SUPFAM" id="SSF109604">
    <property type="entry name" value="HD-domain/PDEase-like"/>
    <property type="match status" value="1"/>
</dbReference>
<reference evidence="2 3" key="1">
    <citation type="journal article" date="2019" name="Biochem. Eng. J.">
        <title>Metabolic engineering of the marine bacteria Neptunomonas concharum for the production of acetoin and meso-2,3-butanediol from acetate.</title>
        <authorList>
            <person name="Li W."/>
            <person name="Pu N."/>
            <person name="Liu C.-X."/>
            <person name="Yuan Q.-P."/>
            <person name="Li Z.-J."/>
        </authorList>
    </citation>
    <scope>NUCLEOTIDE SEQUENCE [LARGE SCALE GENOMIC DNA]</scope>
    <source>
        <strain evidence="2 3">JCM17730</strain>
    </source>
</reference>